<dbReference type="AlphaFoldDB" id="A0A0G1WSW0"/>
<evidence type="ECO:0000313" key="3">
    <source>
        <dbReference type="Proteomes" id="UP000034201"/>
    </source>
</evidence>
<proteinExistence type="predicted"/>
<evidence type="ECO:0000313" key="2">
    <source>
        <dbReference type="EMBL" id="KKW21630.1"/>
    </source>
</evidence>
<dbReference type="PANTHER" id="PTHR21028">
    <property type="entry name" value="SI:CH211-156B7.4"/>
    <property type="match status" value="1"/>
</dbReference>
<feature type="domain" description="CYTH" evidence="1">
    <location>
        <begin position="1"/>
        <end position="165"/>
    </location>
</feature>
<dbReference type="InterPro" id="IPR008173">
    <property type="entry name" value="Adenylyl_cyclase_CyaB"/>
</dbReference>
<sequence>MKEIELKFRVGDFSSIRKKLRALGAKLLWKGTEENWLFDTPDFKIWKGNQTLRIKTMGDTSLTLKTGKKVVQGAKVAEEHQIMITDAKIGRIILEKLGYSVTLHYKKYREHWRIGTSFVELDTLEDGRKFAEIESTHKGIKNLAQKLRLDFSKSTPESYTKLLTGNLKKGE</sequence>
<dbReference type="EMBL" id="LCQQ01000002">
    <property type="protein sequence ID" value="KKW21630.1"/>
    <property type="molecule type" value="Genomic_DNA"/>
</dbReference>
<organism evidence="2 3">
    <name type="scientific">Candidatus Adlerbacteria bacterium GW2011_GWC1_50_9</name>
    <dbReference type="NCBI Taxonomy" id="1618608"/>
    <lineage>
        <taxon>Bacteria</taxon>
        <taxon>Candidatus Adleribacteriota</taxon>
    </lineage>
</organism>
<dbReference type="SMART" id="SM01118">
    <property type="entry name" value="CYTH"/>
    <property type="match status" value="1"/>
</dbReference>
<protein>
    <submittedName>
        <fullName evidence="2">Adenylate cyclase</fullName>
    </submittedName>
</protein>
<dbReference type="PANTHER" id="PTHR21028:SF2">
    <property type="entry name" value="CYTH DOMAIN-CONTAINING PROTEIN"/>
    <property type="match status" value="1"/>
</dbReference>
<dbReference type="SUPFAM" id="SSF55154">
    <property type="entry name" value="CYTH-like phosphatases"/>
    <property type="match status" value="1"/>
</dbReference>
<accession>A0A0G1WSW0</accession>
<dbReference type="InterPro" id="IPR033469">
    <property type="entry name" value="CYTH-like_dom_sf"/>
</dbReference>
<dbReference type="Pfam" id="PF01928">
    <property type="entry name" value="CYTH"/>
    <property type="match status" value="1"/>
</dbReference>
<dbReference type="InterPro" id="IPR023577">
    <property type="entry name" value="CYTH_domain"/>
</dbReference>
<reference evidence="2 3" key="1">
    <citation type="journal article" date="2015" name="Nature">
        <title>rRNA introns, odd ribosomes, and small enigmatic genomes across a large radiation of phyla.</title>
        <authorList>
            <person name="Brown C.T."/>
            <person name="Hug L.A."/>
            <person name="Thomas B.C."/>
            <person name="Sharon I."/>
            <person name="Castelle C.J."/>
            <person name="Singh A."/>
            <person name="Wilkins M.J."/>
            <person name="Williams K.H."/>
            <person name="Banfield J.F."/>
        </authorList>
    </citation>
    <scope>NUCLEOTIDE SEQUENCE [LARGE SCALE GENOMIC DNA]</scope>
</reference>
<dbReference type="PROSITE" id="PS51707">
    <property type="entry name" value="CYTH"/>
    <property type="match status" value="1"/>
</dbReference>
<comment type="caution">
    <text evidence="2">The sequence shown here is derived from an EMBL/GenBank/DDBJ whole genome shotgun (WGS) entry which is preliminary data.</text>
</comment>
<dbReference type="CDD" id="cd07890">
    <property type="entry name" value="CYTH-like_AC_IV-like"/>
    <property type="match status" value="1"/>
</dbReference>
<dbReference type="Proteomes" id="UP000034201">
    <property type="component" value="Unassembled WGS sequence"/>
</dbReference>
<evidence type="ECO:0000259" key="1">
    <source>
        <dbReference type="PROSITE" id="PS51707"/>
    </source>
</evidence>
<gene>
    <name evidence="2" type="ORF">UY61_C0002G0014</name>
</gene>
<dbReference type="Gene3D" id="2.40.320.10">
    <property type="entry name" value="Hypothetical Protein Pfu-838710-001"/>
    <property type="match status" value="1"/>
</dbReference>
<name>A0A0G1WSW0_9BACT</name>